<evidence type="ECO:0000313" key="1">
    <source>
        <dbReference type="EMBL" id="BEP28072.1"/>
    </source>
</evidence>
<name>A0AAU9E617_9FIRM</name>
<dbReference type="EMBL" id="AP028654">
    <property type="protein sequence ID" value="BEP28072.1"/>
    <property type="molecule type" value="Genomic_DNA"/>
</dbReference>
<gene>
    <name evidence="1" type="ORF">HLPR_04030</name>
</gene>
<dbReference type="KEGG" id="hprf:HLPR_04030"/>
<accession>A0AAU9E617</accession>
<reference evidence="1 2" key="1">
    <citation type="submission" date="2023-08" db="EMBL/GenBank/DDBJ databases">
        <title>Helicovermis profunda gen. nov., sp. nov., a novel mesophilic, fermentative bacterium within the Bacillota from a deep-sea hydrothermal vent chimney.</title>
        <authorList>
            <person name="Miyazaki U."/>
            <person name="Mizutani D."/>
            <person name="Hashimoto Y."/>
            <person name="Tame A."/>
            <person name="Sawayama S."/>
            <person name="Miyazaki J."/>
            <person name="Takai K."/>
            <person name="Nakagawa S."/>
        </authorList>
    </citation>
    <scope>NUCLEOTIDE SEQUENCE [LARGE SCALE GENOMIC DNA]</scope>
    <source>
        <strain evidence="1 2">S502</strain>
    </source>
</reference>
<sequence length="274" mass="32676">MIDSLNIIYKLIDRYDYGGALELMIEEELENTDAAILIDSCRYAINFDFKKAKRKLYALPSEVKNVKEIKEIELNLKELIKGSPEAMFSELLESIKFQIVNEEFIDFLGRVYRFKEAIFKYMFIRKHLNRTNFYLLSNLVSKRNILKILRKQYRIYNSNLVYALTTYFNRSQKDDYKYVKIIKTLNSEKMTSLIELRNESVVGHGFVGVSVDEIYKHYGNPYNVLDDFRNCLDMLDIKINRYKYSNINDLIKKRLEFLNNRYAPSKSNAKFYFE</sequence>
<proteinExistence type="predicted"/>
<dbReference type="AlphaFoldDB" id="A0AAU9E617"/>
<protein>
    <submittedName>
        <fullName evidence="1">Uncharacterized protein</fullName>
    </submittedName>
</protein>
<organism evidence="1 2">
    <name type="scientific">Helicovermis profundi</name>
    <dbReference type="NCBI Taxonomy" id="3065157"/>
    <lineage>
        <taxon>Bacteria</taxon>
        <taxon>Bacillati</taxon>
        <taxon>Bacillota</taxon>
        <taxon>Clostridia</taxon>
        <taxon>Helicovermis</taxon>
    </lineage>
</organism>
<evidence type="ECO:0000313" key="2">
    <source>
        <dbReference type="Proteomes" id="UP001321786"/>
    </source>
</evidence>
<dbReference type="Proteomes" id="UP001321786">
    <property type="component" value="Chromosome"/>
</dbReference>
<dbReference type="RefSeq" id="WP_338536419.1">
    <property type="nucleotide sequence ID" value="NZ_AP028654.1"/>
</dbReference>
<keyword evidence="2" id="KW-1185">Reference proteome</keyword>